<dbReference type="GO" id="GO:0003677">
    <property type="term" value="F:DNA binding"/>
    <property type="evidence" value="ECO:0007669"/>
    <property type="project" value="InterPro"/>
</dbReference>
<dbReference type="Proteomes" id="UP001163046">
    <property type="component" value="Unassembled WGS sequence"/>
</dbReference>
<sequence length="369" mass="40780">MPRLLVGVGSLALTLSVFRPLITGQKNTRACPSMLRRHVRARSLANVLKTFSESVCNSWVDVFTDSLSLLHAWNKQGSRTPQLASAFKSIFWAIFQSNACLNVIHLPLSLNPADIPSRHLTLHDSKLAPNLWFLLQDLFGGESGHMELPCVARLHVPSVRCPQCSYPNDSSFLFCQMCGYQRQLTNPLHIQRANFNLSSLDSRLSALNASANSTPYAKQKSSLRAIENYIAMVHELGLDLSTGFLFRPTDHKGLVINTAFASSTAESRLRSYLNEGKINDGETLHSFRSDCAIPLALSGSSLIDVMSQVGWHRASTAHYYMKLAQVLRCDGPSSYLAATDPSQSSSADQYIDMNTLKQFLCAFPPTHTS</sequence>
<protein>
    <submittedName>
        <fullName evidence="3">Protein dispatched 1</fullName>
    </submittedName>
</protein>
<feature type="chain" id="PRO_5040918433" evidence="2">
    <location>
        <begin position="25"/>
        <end position="369"/>
    </location>
</feature>
<dbReference type="AlphaFoldDB" id="A0A9X0A7H2"/>
<dbReference type="InterPro" id="IPR011010">
    <property type="entry name" value="DNA_brk_join_enz"/>
</dbReference>
<dbReference type="SUPFAM" id="SSF56349">
    <property type="entry name" value="DNA breaking-rejoining enzymes"/>
    <property type="match status" value="1"/>
</dbReference>
<reference evidence="3" key="1">
    <citation type="submission" date="2023-01" db="EMBL/GenBank/DDBJ databases">
        <title>Genome assembly of the deep-sea coral Lophelia pertusa.</title>
        <authorList>
            <person name="Herrera S."/>
            <person name="Cordes E."/>
        </authorList>
    </citation>
    <scope>NUCLEOTIDE SEQUENCE</scope>
    <source>
        <strain evidence="3">USNM1676648</strain>
        <tissue evidence="3">Polyp</tissue>
    </source>
</reference>
<dbReference type="GO" id="GO:0006310">
    <property type="term" value="P:DNA recombination"/>
    <property type="evidence" value="ECO:0007669"/>
    <property type="project" value="UniProtKB-KW"/>
</dbReference>
<feature type="signal peptide" evidence="2">
    <location>
        <begin position="1"/>
        <end position="24"/>
    </location>
</feature>
<dbReference type="OrthoDB" id="5972252at2759"/>
<organism evidence="3 4">
    <name type="scientific">Desmophyllum pertusum</name>
    <dbReference type="NCBI Taxonomy" id="174260"/>
    <lineage>
        <taxon>Eukaryota</taxon>
        <taxon>Metazoa</taxon>
        <taxon>Cnidaria</taxon>
        <taxon>Anthozoa</taxon>
        <taxon>Hexacorallia</taxon>
        <taxon>Scleractinia</taxon>
        <taxon>Caryophylliina</taxon>
        <taxon>Caryophylliidae</taxon>
        <taxon>Desmophyllum</taxon>
    </lineage>
</organism>
<accession>A0A9X0A7H2</accession>
<gene>
    <name evidence="3" type="primary">DISP1_1</name>
    <name evidence="3" type="ORF">OS493_000531</name>
</gene>
<dbReference type="InterPro" id="IPR013762">
    <property type="entry name" value="Integrase-like_cat_sf"/>
</dbReference>
<dbReference type="Gene3D" id="1.10.443.10">
    <property type="entry name" value="Intergrase catalytic core"/>
    <property type="match status" value="1"/>
</dbReference>
<keyword evidence="1" id="KW-0233">DNA recombination</keyword>
<evidence type="ECO:0000313" key="4">
    <source>
        <dbReference type="Proteomes" id="UP001163046"/>
    </source>
</evidence>
<evidence type="ECO:0000256" key="2">
    <source>
        <dbReference type="SAM" id="SignalP"/>
    </source>
</evidence>
<evidence type="ECO:0000256" key="1">
    <source>
        <dbReference type="ARBA" id="ARBA00023172"/>
    </source>
</evidence>
<dbReference type="EMBL" id="MU825396">
    <property type="protein sequence ID" value="KAJ7394705.1"/>
    <property type="molecule type" value="Genomic_DNA"/>
</dbReference>
<proteinExistence type="predicted"/>
<keyword evidence="4" id="KW-1185">Reference proteome</keyword>
<name>A0A9X0A7H2_9CNID</name>
<comment type="caution">
    <text evidence="3">The sequence shown here is derived from an EMBL/GenBank/DDBJ whole genome shotgun (WGS) entry which is preliminary data.</text>
</comment>
<keyword evidence="2" id="KW-0732">Signal</keyword>
<evidence type="ECO:0000313" key="3">
    <source>
        <dbReference type="EMBL" id="KAJ7394705.1"/>
    </source>
</evidence>
<dbReference type="GO" id="GO:0015074">
    <property type="term" value="P:DNA integration"/>
    <property type="evidence" value="ECO:0007669"/>
    <property type="project" value="InterPro"/>
</dbReference>